<dbReference type="RefSeq" id="WP_133553930.1">
    <property type="nucleotide sequence ID" value="NZ_SNWM01000002.1"/>
</dbReference>
<dbReference type="EMBL" id="SNWM01000002">
    <property type="protein sequence ID" value="TDO22513.1"/>
    <property type="molecule type" value="Genomic_DNA"/>
</dbReference>
<evidence type="ECO:0000313" key="2">
    <source>
        <dbReference type="Proteomes" id="UP000295499"/>
    </source>
</evidence>
<proteinExistence type="predicted"/>
<evidence type="ECO:0008006" key="3">
    <source>
        <dbReference type="Google" id="ProtNLM"/>
    </source>
</evidence>
<comment type="caution">
    <text evidence="1">The sequence shown here is derived from an EMBL/GenBank/DDBJ whole genome shotgun (WGS) entry which is preliminary data.</text>
</comment>
<dbReference type="Proteomes" id="UP000295499">
    <property type="component" value="Unassembled WGS sequence"/>
</dbReference>
<keyword evidence="2" id="KW-1185">Reference proteome</keyword>
<dbReference type="OrthoDB" id="771557at2"/>
<organism evidence="1 2">
    <name type="scientific">Pedobacter duraquae</name>
    <dbReference type="NCBI Taxonomy" id="425511"/>
    <lineage>
        <taxon>Bacteria</taxon>
        <taxon>Pseudomonadati</taxon>
        <taxon>Bacteroidota</taxon>
        <taxon>Sphingobacteriia</taxon>
        <taxon>Sphingobacteriales</taxon>
        <taxon>Sphingobacteriaceae</taxon>
        <taxon>Pedobacter</taxon>
    </lineage>
</organism>
<dbReference type="AlphaFoldDB" id="A0A4R6IKE9"/>
<evidence type="ECO:0000313" key="1">
    <source>
        <dbReference type="EMBL" id="TDO22513.1"/>
    </source>
</evidence>
<reference evidence="1 2" key="1">
    <citation type="submission" date="2019-03" db="EMBL/GenBank/DDBJ databases">
        <title>Genomic Encyclopedia of Archaeal and Bacterial Type Strains, Phase II (KMG-II): from individual species to whole genera.</title>
        <authorList>
            <person name="Goeker M."/>
        </authorList>
    </citation>
    <scope>NUCLEOTIDE SEQUENCE [LARGE SCALE GENOMIC DNA]</scope>
    <source>
        <strain evidence="1 2">DSM 19034</strain>
    </source>
</reference>
<sequence length="69" mass="8006">MENFNIQLLEKDYTIEPQENGTFRIFEGEEKIGVIYPEPGDLAIEWKTMDDLEEGFVAQIGELISEHNM</sequence>
<name>A0A4R6IKE9_9SPHI</name>
<protein>
    <recommendedName>
        <fullName evidence="3">DUF1292 domain-containing protein</fullName>
    </recommendedName>
</protein>
<gene>
    <name evidence="1" type="ORF">CLV32_1488</name>
</gene>
<accession>A0A4R6IKE9</accession>